<organism evidence="3">
    <name type="scientific">mine drainage metagenome</name>
    <dbReference type="NCBI Taxonomy" id="410659"/>
    <lineage>
        <taxon>unclassified sequences</taxon>
        <taxon>metagenomes</taxon>
        <taxon>ecological metagenomes</taxon>
    </lineage>
</organism>
<evidence type="ECO:0000259" key="2">
    <source>
        <dbReference type="Pfam" id="PF14667"/>
    </source>
</evidence>
<dbReference type="PANTHER" id="PTHR43245:SF55">
    <property type="entry name" value="NAD(P)-BINDING DOMAIN-CONTAINING PROTEIN"/>
    <property type="match status" value="1"/>
</dbReference>
<accession>A0A1J5QNS2</accession>
<dbReference type="Gene3D" id="2.60.120.10">
    <property type="entry name" value="Jelly Rolls"/>
    <property type="match status" value="1"/>
</dbReference>
<feature type="domain" description="Capsular polysaccharide assembling protein CapF C-terminal" evidence="2">
    <location>
        <begin position="253"/>
        <end position="363"/>
    </location>
</feature>
<dbReference type="PANTHER" id="PTHR43245">
    <property type="entry name" value="BIFUNCTIONAL POLYMYXIN RESISTANCE PROTEIN ARNA"/>
    <property type="match status" value="1"/>
</dbReference>
<proteinExistence type="predicted"/>
<dbReference type="NCBIfam" id="NF047837">
    <property type="entry name" value="UDPAcbARedWbcJ"/>
    <property type="match status" value="1"/>
</dbReference>
<dbReference type="InterPro" id="IPR050177">
    <property type="entry name" value="Lipid_A_modif_metabolic_enz"/>
</dbReference>
<evidence type="ECO:0000259" key="1">
    <source>
        <dbReference type="Pfam" id="PF01370"/>
    </source>
</evidence>
<dbReference type="SUPFAM" id="SSF51182">
    <property type="entry name" value="RmlC-like cupins"/>
    <property type="match status" value="1"/>
</dbReference>
<dbReference type="Pfam" id="PF01370">
    <property type="entry name" value="Epimerase"/>
    <property type="match status" value="1"/>
</dbReference>
<dbReference type="Gene3D" id="3.40.50.720">
    <property type="entry name" value="NAD(P)-binding Rossmann-like Domain"/>
    <property type="match status" value="1"/>
</dbReference>
<sequence>MKVLVTGAQGFIGKNLIVHLRERADVQVTTFLREDALAALPAKVQHADFIFHLAGINRPKDDAEFLLGNGELTGALCDAVRNSGRSVPIVYTSSIQAERDNAYGRSKRMAEEALQALTRETSTPTYVYRLPNIFGKWCRPNYNSAVATFCHNIARGLPVQINDPASMIQLAYVDDVISDFLQVLDQRPAHGYRHVGPVHEISVGEVVRQLYKFKESRTSLVMEAVGEGFTRALYSTFISYFTPAQFAYPLVKHEDARGVFVEVLKTHDCGQFSYFSAHPGVTRGGHYHHTKTEKFMVIKGAARFCFRHVESGETYELSVSADTPEVVETIPGWSHDITNVGQDEMIVMLWANEVFDRQRPDTISYQVRT</sequence>
<dbReference type="CDD" id="cd05261">
    <property type="entry name" value="CAPF_like_SDR_e"/>
    <property type="match status" value="1"/>
</dbReference>
<dbReference type="SUPFAM" id="SSF51735">
    <property type="entry name" value="NAD(P)-binding Rossmann-fold domains"/>
    <property type="match status" value="1"/>
</dbReference>
<feature type="domain" description="NAD-dependent epimerase/dehydratase" evidence="1">
    <location>
        <begin position="3"/>
        <end position="186"/>
    </location>
</feature>
<dbReference type="InterPro" id="IPR029303">
    <property type="entry name" value="CapF_C"/>
</dbReference>
<protein>
    <submittedName>
        <fullName evidence="3">NAD dependent epimerase/dehydratase family protein</fullName>
    </submittedName>
</protein>
<gene>
    <name evidence="3" type="ORF">GALL_391210</name>
</gene>
<comment type="caution">
    <text evidence="3">The sequence shown here is derived from an EMBL/GenBank/DDBJ whole genome shotgun (WGS) entry which is preliminary data.</text>
</comment>
<dbReference type="InterPro" id="IPR001509">
    <property type="entry name" value="Epimerase_deHydtase"/>
</dbReference>
<dbReference type="Pfam" id="PF14667">
    <property type="entry name" value="Polysacc_synt_C"/>
    <property type="match status" value="1"/>
</dbReference>
<name>A0A1J5QNS2_9ZZZZ</name>
<dbReference type="AlphaFoldDB" id="A0A1J5QNS2"/>
<dbReference type="InterPro" id="IPR036291">
    <property type="entry name" value="NAD(P)-bd_dom_sf"/>
</dbReference>
<dbReference type="InterPro" id="IPR011051">
    <property type="entry name" value="RmlC_Cupin_sf"/>
</dbReference>
<reference evidence="3" key="1">
    <citation type="submission" date="2016-10" db="EMBL/GenBank/DDBJ databases">
        <title>Sequence of Gallionella enrichment culture.</title>
        <authorList>
            <person name="Poehlein A."/>
            <person name="Muehling M."/>
            <person name="Daniel R."/>
        </authorList>
    </citation>
    <scope>NUCLEOTIDE SEQUENCE</scope>
</reference>
<dbReference type="EMBL" id="MLJW01001266">
    <property type="protein sequence ID" value="OIQ79147.1"/>
    <property type="molecule type" value="Genomic_DNA"/>
</dbReference>
<dbReference type="CDD" id="cd07007">
    <property type="entry name" value="cupin_CapF-like_C"/>
    <property type="match status" value="1"/>
</dbReference>
<evidence type="ECO:0000313" key="3">
    <source>
        <dbReference type="EMBL" id="OIQ79147.1"/>
    </source>
</evidence>
<dbReference type="InterPro" id="IPR014710">
    <property type="entry name" value="RmlC-like_jellyroll"/>
</dbReference>